<reference evidence="6" key="1">
    <citation type="submission" date="2021-04" db="EMBL/GenBank/DDBJ databases">
        <title>Draft genome sequence of Xylanibacillus composti strain K13.</title>
        <authorList>
            <person name="Uke A."/>
            <person name="Chhe C."/>
            <person name="Baramee S."/>
            <person name="Kosugi A."/>
        </authorList>
    </citation>
    <scope>NUCLEOTIDE SEQUENCE</scope>
    <source>
        <strain evidence="6">K13</strain>
    </source>
</reference>
<dbReference type="GO" id="GO:0005576">
    <property type="term" value="C:extracellular region"/>
    <property type="evidence" value="ECO:0007669"/>
    <property type="project" value="UniProtKB-SubCell"/>
</dbReference>
<dbReference type="PROSITE" id="PS51175">
    <property type="entry name" value="CBM6"/>
    <property type="match status" value="1"/>
</dbReference>
<dbReference type="InterPro" id="IPR002022">
    <property type="entry name" value="Pec_lyase"/>
</dbReference>
<dbReference type="Proteomes" id="UP000677918">
    <property type="component" value="Unassembled WGS sequence"/>
</dbReference>
<evidence type="ECO:0000256" key="4">
    <source>
        <dbReference type="SAM" id="SignalP"/>
    </source>
</evidence>
<dbReference type="PANTHER" id="PTHR31683:SF18">
    <property type="entry name" value="PECTATE LYASE 21-RELATED"/>
    <property type="match status" value="1"/>
</dbReference>
<comment type="similarity">
    <text evidence="3">Belongs to the polysaccharide lyase 1 family.</text>
</comment>
<keyword evidence="7" id="KW-1185">Reference proteome</keyword>
<evidence type="ECO:0000259" key="5">
    <source>
        <dbReference type="PROSITE" id="PS51175"/>
    </source>
</evidence>
<dbReference type="SMART" id="SM00656">
    <property type="entry name" value="Amb_all"/>
    <property type="match status" value="1"/>
</dbReference>
<evidence type="ECO:0000256" key="2">
    <source>
        <dbReference type="ARBA" id="ARBA00023239"/>
    </source>
</evidence>
<comment type="subcellular location">
    <subcellularLocation>
        <location evidence="3">Secreted</location>
    </subcellularLocation>
</comment>
<dbReference type="PANTHER" id="PTHR31683">
    <property type="entry name" value="PECTATE LYASE 18-RELATED"/>
    <property type="match status" value="1"/>
</dbReference>
<dbReference type="Pfam" id="PF03422">
    <property type="entry name" value="CBM_6"/>
    <property type="match status" value="1"/>
</dbReference>
<evidence type="ECO:0000313" key="6">
    <source>
        <dbReference type="EMBL" id="GIQ70631.1"/>
    </source>
</evidence>
<keyword evidence="3" id="KW-0119">Carbohydrate metabolism</keyword>
<keyword evidence="3" id="KW-0964">Secreted</keyword>
<organism evidence="6 7">
    <name type="scientific">Xylanibacillus composti</name>
    <dbReference type="NCBI Taxonomy" id="1572762"/>
    <lineage>
        <taxon>Bacteria</taxon>
        <taxon>Bacillati</taxon>
        <taxon>Bacillota</taxon>
        <taxon>Bacilli</taxon>
        <taxon>Bacillales</taxon>
        <taxon>Paenibacillaceae</taxon>
        <taxon>Xylanibacillus</taxon>
    </lineage>
</organism>
<dbReference type="Pfam" id="PF00544">
    <property type="entry name" value="Pectate_lyase_4"/>
    <property type="match status" value="1"/>
</dbReference>
<dbReference type="EMBL" id="BOVK01000052">
    <property type="protein sequence ID" value="GIQ70631.1"/>
    <property type="molecule type" value="Genomic_DNA"/>
</dbReference>
<gene>
    <name evidence="6" type="ORF">XYCOK13_34550</name>
</gene>
<dbReference type="SUPFAM" id="SSF51126">
    <property type="entry name" value="Pectin lyase-like"/>
    <property type="match status" value="1"/>
</dbReference>
<dbReference type="InterPro" id="IPR011050">
    <property type="entry name" value="Pectin_lyase_fold/virulence"/>
</dbReference>
<dbReference type="GO" id="GO:0030570">
    <property type="term" value="F:pectate lyase activity"/>
    <property type="evidence" value="ECO:0007669"/>
    <property type="project" value="InterPro"/>
</dbReference>
<accession>A0A8J4H6D5</accession>
<dbReference type="CDD" id="cd04082">
    <property type="entry name" value="CBM35_pectate_lyase-like"/>
    <property type="match status" value="1"/>
</dbReference>
<name>A0A8J4H6D5_9BACL</name>
<feature type="chain" id="PRO_5035190184" description="CBM6 domain-containing protein" evidence="4">
    <location>
        <begin position="29"/>
        <end position="470"/>
    </location>
</feature>
<dbReference type="GO" id="GO:0000272">
    <property type="term" value="P:polysaccharide catabolic process"/>
    <property type="evidence" value="ECO:0007669"/>
    <property type="project" value="UniProtKB-KW"/>
</dbReference>
<dbReference type="AlphaFoldDB" id="A0A8J4H6D5"/>
<keyword evidence="3" id="KW-0624">Polysaccharide degradation</keyword>
<dbReference type="SMART" id="SM00606">
    <property type="entry name" value="CBD_IV"/>
    <property type="match status" value="1"/>
</dbReference>
<evidence type="ECO:0000256" key="3">
    <source>
        <dbReference type="RuleBase" id="RU361173"/>
    </source>
</evidence>
<dbReference type="InterPro" id="IPR006584">
    <property type="entry name" value="Cellulose-bd_IV"/>
</dbReference>
<proteinExistence type="inferred from homology"/>
<dbReference type="GO" id="GO:0030246">
    <property type="term" value="F:carbohydrate binding"/>
    <property type="evidence" value="ECO:0007669"/>
    <property type="project" value="InterPro"/>
</dbReference>
<dbReference type="InterPro" id="IPR045032">
    <property type="entry name" value="PEL"/>
</dbReference>
<keyword evidence="2 3" id="KW-0456">Lyase</keyword>
<dbReference type="InterPro" id="IPR005084">
    <property type="entry name" value="CBM6"/>
</dbReference>
<evidence type="ECO:0000313" key="7">
    <source>
        <dbReference type="Proteomes" id="UP000677918"/>
    </source>
</evidence>
<dbReference type="Gene3D" id="2.160.20.10">
    <property type="entry name" value="Single-stranded right-handed beta-helix, Pectin lyase-like"/>
    <property type="match status" value="1"/>
</dbReference>
<feature type="signal peptide" evidence="4">
    <location>
        <begin position="1"/>
        <end position="28"/>
    </location>
</feature>
<dbReference type="SUPFAM" id="SSF49785">
    <property type="entry name" value="Galactose-binding domain-like"/>
    <property type="match status" value="1"/>
</dbReference>
<feature type="domain" description="CBM6" evidence="5">
    <location>
        <begin position="346"/>
        <end position="469"/>
    </location>
</feature>
<protein>
    <recommendedName>
        <fullName evidence="5">CBM6 domain-containing protein</fullName>
    </recommendedName>
</protein>
<dbReference type="InterPro" id="IPR008979">
    <property type="entry name" value="Galactose-bd-like_sf"/>
</dbReference>
<dbReference type="InterPro" id="IPR012334">
    <property type="entry name" value="Pectin_lyas_fold"/>
</dbReference>
<sequence>MRRKLSIFLSLMLVCTLLPMLPAHSVEAADMSQAGYVGFATLNGGTTGGAGGNTVTVSTGTALQNALNNKGSAPLTIYVDGTITPGNSSDSKINVKDVNDVSIIGVGTNGEFNGLGIKIWRANNIIIQNLKIHHVNIGDKDAISIEGPASNIWIDHNELYNSLVADKDYYDGLLDVKRDASYITISYNYFHDSWKTSLVGSSDSDNANRKITYHHNRWENIYSRGPLFRFGEGHLFNNYYKNIIDTGINPRMGAKLRIEHNVFEDSKDPIGTWYSSQDGYWDVRNNRFINSTGSMPTTSTTSYTPPYSYSLDPVDQVKNHVMANAGVGKLGSNNGGGNGNPGQTAGIYEAEHANYSSGSVDTNHSGYSGSGFVNVNNANGEYIEWTINASTAGTYSLSFRYANGASGRSAKLSVNGSDVLANLNFPVTSTWNNWQTVSATVFLNQGSNKIRLTATNAEGLANIDYLRIAG</sequence>
<comment type="caution">
    <text evidence="6">The sequence shown here is derived from an EMBL/GenBank/DDBJ whole genome shotgun (WGS) entry which is preliminary data.</text>
</comment>
<dbReference type="Gene3D" id="2.60.120.260">
    <property type="entry name" value="Galactose-binding domain-like"/>
    <property type="match status" value="1"/>
</dbReference>
<evidence type="ECO:0000256" key="1">
    <source>
        <dbReference type="ARBA" id="ARBA00022729"/>
    </source>
</evidence>
<keyword evidence="1 4" id="KW-0732">Signal</keyword>